<feature type="domain" description="G-patch" evidence="2">
    <location>
        <begin position="1"/>
        <end position="48"/>
    </location>
</feature>
<evidence type="ECO:0000313" key="4">
    <source>
        <dbReference type="Proteomes" id="UP001285441"/>
    </source>
</evidence>
<evidence type="ECO:0000259" key="2">
    <source>
        <dbReference type="PROSITE" id="PS50174"/>
    </source>
</evidence>
<reference evidence="3" key="1">
    <citation type="journal article" date="2023" name="Mol. Phylogenet. Evol.">
        <title>Genome-scale phylogeny and comparative genomics of the fungal order Sordariales.</title>
        <authorList>
            <person name="Hensen N."/>
            <person name="Bonometti L."/>
            <person name="Westerberg I."/>
            <person name="Brannstrom I.O."/>
            <person name="Guillou S."/>
            <person name="Cros-Aarteil S."/>
            <person name="Calhoun S."/>
            <person name="Haridas S."/>
            <person name="Kuo A."/>
            <person name="Mondo S."/>
            <person name="Pangilinan J."/>
            <person name="Riley R."/>
            <person name="LaButti K."/>
            <person name="Andreopoulos B."/>
            <person name="Lipzen A."/>
            <person name="Chen C."/>
            <person name="Yan M."/>
            <person name="Daum C."/>
            <person name="Ng V."/>
            <person name="Clum A."/>
            <person name="Steindorff A."/>
            <person name="Ohm R.A."/>
            <person name="Martin F."/>
            <person name="Silar P."/>
            <person name="Natvig D.O."/>
            <person name="Lalanne C."/>
            <person name="Gautier V."/>
            <person name="Ament-Velasquez S.L."/>
            <person name="Kruys A."/>
            <person name="Hutchinson M.I."/>
            <person name="Powell A.J."/>
            <person name="Barry K."/>
            <person name="Miller A.N."/>
            <person name="Grigoriev I.V."/>
            <person name="Debuchy R."/>
            <person name="Gladieux P."/>
            <person name="Hiltunen Thoren M."/>
            <person name="Johannesson H."/>
        </authorList>
    </citation>
    <scope>NUCLEOTIDE SEQUENCE</scope>
    <source>
        <strain evidence="3">CBS 232.78</strain>
    </source>
</reference>
<evidence type="ECO:0000256" key="1">
    <source>
        <dbReference type="SAM" id="MobiDB-lite"/>
    </source>
</evidence>
<comment type="caution">
    <text evidence="3">The sequence shown here is derived from an EMBL/GenBank/DDBJ whole genome shotgun (WGS) entry which is preliminary data.</text>
</comment>
<accession>A0AAE0P5P1</accession>
<dbReference type="Proteomes" id="UP001285441">
    <property type="component" value="Unassembled WGS sequence"/>
</dbReference>
<feature type="compositionally biased region" description="Basic and acidic residues" evidence="1">
    <location>
        <begin position="172"/>
        <end position="197"/>
    </location>
</feature>
<dbReference type="PROSITE" id="PS50174">
    <property type="entry name" value="G_PATCH"/>
    <property type="match status" value="1"/>
</dbReference>
<evidence type="ECO:0000313" key="3">
    <source>
        <dbReference type="EMBL" id="KAK3393737.1"/>
    </source>
</evidence>
<feature type="region of interest" description="Disordered" evidence="1">
    <location>
        <begin position="111"/>
        <end position="218"/>
    </location>
</feature>
<dbReference type="AlphaFoldDB" id="A0AAE0P5P1"/>
<reference evidence="3" key="2">
    <citation type="submission" date="2023-06" db="EMBL/GenBank/DDBJ databases">
        <authorList>
            <consortium name="Lawrence Berkeley National Laboratory"/>
            <person name="Haridas S."/>
            <person name="Hensen N."/>
            <person name="Bonometti L."/>
            <person name="Westerberg I."/>
            <person name="Brannstrom I.O."/>
            <person name="Guillou S."/>
            <person name="Cros-Aarteil S."/>
            <person name="Calhoun S."/>
            <person name="Kuo A."/>
            <person name="Mondo S."/>
            <person name="Pangilinan J."/>
            <person name="Riley R."/>
            <person name="LaButti K."/>
            <person name="Andreopoulos B."/>
            <person name="Lipzen A."/>
            <person name="Chen C."/>
            <person name="Yanf M."/>
            <person name="Daum C."/>
            <person name="Ng V."/>
            <person name="Clum A."/>
            <person name="Steindorff A."/>
            <person name="Ohm R."/>
            <person name="Martin F."/>
            <person name="Silar P."/>
            <person name="Natvig D."/>
            <person name="Lalanne C."/>
            <person name="Gautier V."/>
            <person name="Ament-velasquez S.L."/>
            <person name="Kruys A."/>
            <person name="Hutchinson M.I."/>
            <person name="Powell A.J."/>
            <person name="Barry K."/>
            <person name="Miller A.N."/>
            <person name="Grigoriev I.V."/>
            <person name="Debuchy R."/>
            <person name="Gladieux P."/>
            <person name="Thoren M.H."/>
            <person name="Johannesson H."/>
        </authorList>
    </citation>
    <scope>NUCLEOTIDE SEQUENCE</scope>
    <source>
        <strain evidence="3">CBS 232.78</strain>
    </source>
</reference>
<feature type="compositionally biased region" description="Basic residues" evidence="1">
    <location>
        <begin position="198"/>
        <end position="218"/>
    </location>
</feature>
<name>A0AAE0P5P1_9PEZI</name>
<protein>
    <recommendedName>
        <fullName evidence="2">G-patch domain-containing protein</fullName>
    </recommendedName>
</protein>
<dbReference type="GO" id="GO:0003676">
    <property type="term" value="F:nucleic acid binding"/>
    <property type="evidence" value="ECO:0007669"/>
    <property type="project" value="InterPro"/>
</dbReference>
<keyword evidence="4" id="KW-1185">Reference proteome</keyword>
<proteinExistence type="predicted"/>
<feature type="compositionally biased region" description="Basic residues" evidence="1">
    <location>
        <begin position="141"/>
        <end position="155"/>
    </location>
</feature>
<dbReference type="EMBL" id="JAULSW010000001">
    <property type="protein sequence ID" value="KAK3393737.1"/>
    <property type="molecule type" value="Genomic_DNA"/>
</dbReference>
<gene>
    <name evidence="3" type="ORF">B0H63DRAFT_26221</name>
</gene>
<sequence>MNAAALLQSQGWRGKGFSLHPTDNDIGLAKPLCLSRNTDGRGVGQKKHYTSDQWWLHAFDEKLKGLDTSKGAVVQSVTKGKLDVVASSVGNGKYTGAAGLYSSFVRGEGLSGTLTPETETSTTTSTSSKGSLGETKEERKARRAARKLRKAKQASRKAAEEKAKQKAAAKAAKKEAKAVKKETKLALKATETKDERRARRAERRARKEARRKPRKDKG</sequence>
<organism evidence="3 4">
    <name type="scientific">Podospora didyma</name>
    <dbReference type="NCBI Taxonomy" id="330526"/>
    <lineage>
        <taxon>Eukaryota</taxon>
        <taxon>Fungi</taxon>
        <taxon>Dikarya</taxon>
        <taxon>Ascomycota</taxon>
        <taxon>Pezizomycotina</taxon>
        <taxon>Sordariomycetes</taxon>
        <taxon>Sordariomycetidae</taxon>
        <taxon>Sordariales</taxon>
        <taxon>Podosporaceae</taxon>
        <taxon>Podospora</taxon>
    </lineage>
</organism>
<feature type="compositionally biased region" description="Low complexity" evidence="1">
    <location>
        <begin position="111"/>
        <end position="133"/>
    </location>
</feature>
<dbReference type="InterPro" id="IPR000467">
    <property type="entry name" value="G_patch_dom"/>
</dbReference>